<evidence type="ECO:0000313" key="2">
    <source>
        <dbReference type="EMBL" id="QHT78844.1"/>
    </source>
</evidence>
<protein>
    <submittedName>
        <fullName evidence="2">Uncharacterized protein</fullName>
    </submittedName>
</protein>
<feature type="region of interest" description="Disordered" evidence="1">
    <location>
        <begin position="163"/>
        <end position="201"/>
    </location>
</feature>
<dbReference type="AlphaFoldDB" id="A0A6C0HEI3"/>
<sequence>MSEECSLPQQSWTRPRMDPFHSLDDMRITSFALRYYINPPEANCPSMFPVEPTTRIQMQGNSWPQAQWRTDIETDLKGINRFGNRVRCDEKLYNPEQNKFNSTPLEHAQDGTFPLNFNRLHNPPCTLRATGWNRWDTLFHNPQETFEQPFDWFVPARLLDKERTKSKPRYPNQPPIPPYNSMKDTQKFGDITVPGSVQGRP</sequence>
<organism evidence="2">
    <name type="scientific">viral metagenome</name>
    <dbReference type="NCBI Taxonomy" id="1070528"/>
    <lineage>
        <taxon>unclassified sequences</taxon>
        <taxon>metagenomes</taxon>
        <taxon>organismal metagenomes</taxon>
    </lineage>
</organism>
<name>A0A6C0HEI3_9ZZZZ</name>
<proteinExistence type="predicted"/>
<evidence type="ECO:0000256" key="1">
    <source>
        <dbReference type="SAM" id="MobiDB-lite"/>
    </source>
</evidence>
<accession>A0A6C0HEI3</accession>
<dbReference type="EMBL" id="MN739942">
    <property type="protein sequence ID" value="QHT78844.1"/>
    <property type="molecule type" value="Genomic_DNA"/>
</dbReference>
<reference evidence="2" key="1">
    <citation type="journal article" date="2020" name="Nature">
        <title>Giant virus diversity and host interactions through global metagenomics.</title>
        <authorList>
            <person name="Schulz F."/>
            <person name="Roux S."/>
            <person name="Paez-Espino D."/>
            <person name="Jungbluth S."/>
            <person name="Walsh D.A."/>
            <person name="Denef V.J."/>
            <person name="McMahon K.D."/>
            <person name="Konstantinidis K.T."/>
            <person name="Eloe-Fadrosh E.A."/>
            <person name="Kyrpides N.C."/>
            <person name="Woyke T."/>
        </authorList>
    </citation>
    <scope>NUCLEOTIDE SEQUENCE</scope>
    <source>
        <strain evidence="2">GVMAG-M-3300023179-97</strain>
    </source>
</reference>